<evidence type="ECO:0000256" key="2">
    <source>
        <dbReference type="ARBA" id="ARBA00013836"/>
    </source>
</evidence>
<dbReference type="InterPro" id="IPR029063">
    <property type="entry name" value="SAM-dependent_MTases_sf"/>
</dbReference>
<evidence type="ECO:0000256" key="4">
    <source>
        <dbReference type="ARBA" id="ARBA00022679"/>
    </source>
</evidence>
<dbReference type="GO" id="GO:0034246">
    <property type="term" value="F:mitochondrial transcription factor activity"/>
    <property type="evidence" value="ECO:0007669"/>
    <property type="project" value="TreeGrafter"/>
</dbReference>
<keyword evidence="5" id="KW-0949">S-adenosyl-L-methionine</keyword>
<name>A0A8H4PFG7_9HYPO</name>
<proteinExistence type="predicted"/>
<dbReference type="OrthoDB" id="16079at2759"/>
<dbReference type="InterPro" id="IPR023165">
    <property type="entry name" value="rRNA_Ade_diMease-like_C"/>
</dbReference>
<comment type="caution">
    <text evidence="8">The sequence shown here is derived from an EMBL/GenBank/DDBJ whole genome shotgun (WGS) entry which is preliminary data.</text>
</comment>
<sequence length="592" mass="68543">MFIARQHARTRTALLRPHVRYASRRVLPEMLEPVNKVTEQLAKTQVWTKRRGRKPAGSLVGDGNRLNIVSQDLCDDIINYLGPSLERHRGCDLVDLNPGVGLWSRALHAAVQPRKHIMMERDAQLYKPFLEDLVARPNVHFIPKAGILWRDLNEMLETCLPHQKKMDPAAEPERNDTLLVSVNLAFYPPKKFVQFECVSTMVLYQLMSSIRSASLFQQYGRVRMLFWINDDGKRRIIPRSCFRRKRAAFEAELACEWVHEVAGKDVETEDRFELRDEWINMESGYRTLDRMKSAGLTMPSGRETFLYNSLIKDTSLAGQQLAGKRRPIVNRPFRQELDELEAKFAESKDKIPGDRLKQLRFRERYDLEDSTLYLELQQERDRLLDLWRTSPDSFPHADVDAWNARIDSLKKNSRKEFITGRDNYHVFRQDPPAMSWDRRAYEPLAVRADEFYPQVPCTLLDVQPKPMSPWLRQHGPNSNSGNMADVMLRHWFNHMLNPVSKAMDSTWPGFGDLMSEIPSLIDPDQGGSPLKGNGELVARLVNENQWADIVQTFVNWPFAPKYRELVGRLLDDHDAEGDESEDNQTKSGAQLF</sequence>
<dbReference type="Gene3D" id="1.10.8.100">
    <property type="entry name" value="Ribosomal RNA adenine dimethylase-like, domain 2"/>
    <property type="match status" value="1"/>
</dbReference>
<evidence type="ECO:0000256" key="6">
    <source>
        <dbReference type="ARBA" id="ARBA00022884"/>
    </source>
</evidence>
<dbReference type="GO" id="GO:0003723">
    <property type="term" value="F:RNA binding"/>
    <property type="evidence" value="ECO:0007669"/>
    <property type="project" value="UniProtKB-KW"/>
</dbReference>
<organism evidence="8 9">
    <name type="scientific">Fusarium albosuccineum</name>
    <dbReference type="NCBI Taxonomy" id="1237068"/>
    <lineage>
        <taxon>Eukaryota</taxon>
        <taxon>Fungi</taxon>
        <taxon>Dikarya</taxon>
        <taxon>Ascomycota</taxon>
        <taxon>Pezizomycotina</taxon>
        <taxon>Sordariomycetes</taxon>
        <taxon>Hypocreomycetidae</taxon>
        <taxon>Hypocreales</taxon>
        <taxon>Nectriaceae</taxon>
        <taxon>Fusarium</taxon>
        <taxon>Fusarium decemcellulare species complex</taxon>
    </lineage>
</organism>
<dbReference type="GO" id="GO:0005759">
    <property type="term" value="C:mitochondrial matrix"/>
    <property type="evidence" value="ECO:0007669"/>
    <property type="project" value="TreeGrafter"/>
</dbReference>
<evidence type="ECO:0000256" key="5">
    <source>
        <dbReference type="ARBA" id="ARBA00022691"/>
    </source>
</evidence>
<evidence type="ECO:0000313" key="9">
    <source>
        <dbReference type="Proteomes" id="UP000554235"/>
    </source>
</evidence>
<dbReference type="AlphaFoldDB" id="A0A8H4PFG7"/>
<dbReference type="GO" id="GO:0006391">
    <property type="term" value="P:transcription initiation at mitochondrial promoter"/>
    <property type="evidence" value="ECO:0007669"/>
    <property type="project" value="TreeGrafter"/>
</dbReference>
<gene>
    <name evidence="8" type="ORF">FALBO_4014</name>
</gene>
<protein>
    <recommendedName>
        <fullName evidence="2">Mitochondrial transcription factor 1</fullName>
    </recommendedName>
</protein>
<evidence type="ECO:0000313" key="8">
    <source>
        <dbReference type="EMBL" id="KAF4469083.1"/>
    </source>
</evidence>
<reference evidence="8 9" key="1">
    <citation type="submission" date="2020-01" db="EMBL/GenBank/DDBJ databases">
        <title>Identification and distribution of gene clusters putatively required for synthesis of sphingolipid metabolism inhibitors in phylogenetically diverse species of the filamentous fungus Fusarium.</title>
        <authorList>
            <person name="Kim H.-S."/>
            <person name="Busman M."/>
            <person name="Brown D.W."/>
            <person name="Divon H."/>
            <person name="Uhlig S."/>
            <person name="Proctor R.H."/>
        </authorList>
    </citation>
    <scope>NUCLEOTIDE SEQUENCE [LARGE SCALE GENOMIC DNA]</scope>
    <source>
        <strain evidence="8 9">NRRL 20459</strain>
    </source>
</reference>
<keyword evidence="6" id="KW-0694">RNA-binding</keyword>
<comment type="subcellular location">
    <subcellularLocation>
        <location evidence="1">Mitochondrion</location>
    </subcellularLocation>
</comment>
<accession>A0A8H4PFG7</accession>
<keyword evidence="4" id="KW-0808">Transferase</keyword>
<dbReference type="EMBL" id="JAADYS010000520">
    <property type="protein sequence ID" value="KAF4469083.1"/>
    <property type="molecule type" value="Genomic_DNA"/>
</dbReference>
<dbReference type="GO" id="GO:0008168">
    <property type="term" value="F:methyltransferase activity"/>
    <property type="evidence" value="ECO:0007669"/>
    <property type="project" value="UniProtKB-KW"/>
</dbReference>
<dbReference type="GO" id="GO:0034245">
    <property type="term" value="C:mitochondrial DNA-directed RNA polymerase complex"/>
    <property type="evidence" value="ECO:0007669"/>
    <property type="project" value="TreeGrafter"/>
</dbReference>
<dbReference type="GO" id="GO:0032259">
    <property type="term" value="P:methylation"/>
    <property type="evidence" value="ECO:0007669"/>
    <property type="project" value="UniProtKB-KW"/>
</dbReference>
<evidence type="ECO:0000256" key="3">
    <source>
        <dbReference type="ARBA" id="ARBA00022603"/>
    </source>
</evidence>
<keyword evidence="9" id="KW-1185">Reference proteome</keyword>
<evidence type="ECO:0000256" key="1">
    <source>
        <dbReference type="ARBA" id="ARBA00004173"/>
    </source>
</evidence>
<dbReference type="PANTHER" id="PTHR11727">
    <property type="entry name" value="DIMETHYLADENOSINE TRANSFERASE"/>
    <property type="match status" value="1"/>
</dbReference>
<dbReference type="Gene3D" id="3.40.50.150">
    <property type="entry name" value="Vaccinia Virus protein VP39"/>
    <property type="match status" value="1"/>
</dbReference>
<comment type="function">
    <text evidence="7">Mitochondrial transcription factor that confers selective promoter recognition on the core subunit of the yeast mitochondrial RNA polymerase. Interacts with DNA in a non-specific manner.</text>
</comment>
<dbReference type="SUPFAM" id="SSF53335">
    <property type="entry name" value="S-adenosyl-L-methionine-dependent methyltransferases"/>
    <property type="match status" value="1"/>
</dbReference>
<dbReference type="InterPro" id="IPR001737">
    <property type="entry name" value="KsgA/Erm"/>
</dbReference>
<dbReference type="Proteomes" id="UP000554235">
    <property type="component" value="Unassembled WGS sequence"/>
</dbReference>
<dbReference type="PANTHER" id="PTHR11727:SF17">
    <property type="entry name" value="DIMETHYLADENOSINE TRANSFERASE 1, MITOCHONDRIAL"/>
    <property type="match status" value="1"/>
</dbReference>
<evidence type="ECO:0000256" key="7">
    <source>
        <dbReference type="ARBA" id="ARBA00024915"/>
    </source>
</evidence>
<keyword evidence="3" id="KW-0489">Methyltransferase</keyword>